<evidence type="ECO:0000256" key="4">
    <source>
        <dbReference type="ARBA" id="ARBA00023172"/>
    </source>
</evidence>
<keyword evidence="2" id="KW-0229">DNA integration</keyword>
<comment type="similarity">
    <text evidence="1">Belongs to the 'phage' integrase family.</text>
</comment>
<keyword evidence="4" id="KW-0233">DNA recombination</keyword>
<accession>A0ABS1RL83</accession>
<proteinExistence type="inferred from homology"/>
<dbReference type="Pfam" id="PF00589">
    <property type="entry name" value="Phage_integrase"/>
    <property type="match status" value="1"/>
</dbReference>
<dbReference type="RefSeq" id="WP_075787385.1">
    <property type="nucleotide sequence ID" value="NZ_JAESIL010000145.1"/>
</dbReference>
<sequence length="326" mass="36934">MKRDLPKYTSRKKGVIYWQRRGEPCTRMRNQDLTPEFWAEYALRLKGPERAPASQTFAGLIDSYRKSMRYAKLAPRTAKDYDKVLELILDRWGDLNPAKIERRHFISLRDANADAVRFANYCVQVGRVLMEHAIDVGWRADNPAKGVQQIKGDTDPREAWPSNLIEAYRATAEGRALLLFELCLGTGQRIGDVLKMRWSDIEGGGIHVKQGKTRKKLWIPLTASLQATLDAEERRSVFILTNSRATGPWSYRGAADAVMKVRRQIGAEKYDIHALRYAAASELAALGCDDDAIAAITGHTTRAMVAKYTAETRQKIRALDAQKRRK</sequence>
<evidence type="ECO:0000313" key="7">
    <source>
        <dbReference type="Proteomes" id="UP000635853"/>
    </source>
</evidence>
<feature type="domain" description="Tyr recombinase" evidence="5">
    <location>
        <begin position="155"/>
        <end position="321"/>
    </location>
</feature>
<evidence type="ECO:0000256" key="1">
    <source>
        <dbReference type="ARBA" id="ARBA00008857"/>
    </source>
</evidence>
<organism evidence="6 7">
    <name type="scientific">Rhodovulum visakhapatnamense</name>
    <dbReference type="NCBI Taxonomy" id="364297"/>
    <lineage>
        <taxon>Bacteria</taxon>
        <taxon>Pseudomonadati</taxon>
        <taxon>Pseudomonadota</taxon>
        <taxon>Alphaproteobacteria</taxon>
        <taxon>Rhodobacterales</taxon>
        <taxon>Paracoccaceae</taxon>
        <taxon>Rhodovulum</taxon>
    </lineage>
</organism>
<evidence type="ECO:0000256" key="3">
    <source>
        <dbReference type="ARBA" id="ARBA00023125"/>
    </source>
</evidence>
<dbReference type="PANTHER" id="PTHR30629">
    <property type="entry name" value="PROPHAGE INTEGRASE"/>
    <property type="match status" value="1"/>
</dbReference>
<dbReference type="SUPFAM" id="SSF56349">
    <property type="entry name" value="DNA breaking-rejoining enzymes"/>
    <property type="match status" value="1"/>
</dbReference>
<protein>
    <submittedName>
        <fullName evidence="6">Tyrosine-type recombinase/integrase</fullName>
    </submittedName>
</protein>
<dbReference type="EMBL" id="JAESIL010000145">
    <property type="protein sequence ID" value="MBL3580436.1"/>
    <property type="molecule type" value="Genomic_DNA"/>
</dbReference>
<dbReference type="InterPro" id="IPR013762">
    <property type="entry name" value="Integrase-like_cat_sf"/>
</dbReference>
<name>A0ABS1RL83_9RHOB</name>
<dbReference type="Proteomes" id="UP000635853">
    <property type="component" value="Unassembled WGS sequence"/>
</dbReference>
<dbReference type="Gene3D" id="1.10.150.130">
    <property type="match status" value="1"/>
</dbReference>
<gene>
    <name evidence="6" type="ORF">JMJ92_20135</name>
</gene>
<dbReference type="Gene3D" id="1.10.443.10">
    <property type="entry name" value="Intergrase catalytic core"/>
    <property type="match status" value="1"/>
</dbReference>
<dbReference type="InterPro" id="IPR050808">
    <property type="entry name" value="Phage_Integrase"/>
</dbReference>
<dbReference type="PROSITE" id="PS51898">
    <property type="entry name" value="TYR_RECOMBINASE"/>
    <property type="match status" value="1"/>
</dbReference>
<dbReference type="InterPro" id="IPR010998">
    <property type="entry name" value="Integrase_recombinase_N"/>
</dbReference>
<dbReference type="InterPro" id="IPR011010">
    <property type="entry name" value="DNA_brk_join_enz"/>
</dbReference>
<evidence type="ECO:0000259" key="5">
    <source>
        <dbReference type="PROSITE" id="PS51898"/>
    </source>
</evidence>
<reference evidence="7" key="1">
    <citation type="submission" date="2021-01" db="EMBL/GenBank/DDBJ databases">
        <title>Draft genomes of Rhodovulum sulfidophilum.</title>
        <authorList>
            <person name="Guzman M.S."/>
        </authorList>
    </citation>
    <scope>NUCLEOTIDE SEQUENCE [LARGE SCALE GENOMIC DNA]</scope>
    <source>
        <strain evidence="7">AB19</strain>
    </source>
</reference>
<dbReference type="InterPro" id="IPR002104">
    <property type="entry name" value="Integrase_catalytic"/>
</dbReference>
<evidence type="ECO:0000256" key="2">
    <source>
        <dbReference type="ARBA" id="ARBA00022908"/>
    </source>
</evidence>
<evidence type="ECO:0000313" key="6">
    <source>
        <dbReference type="EMBL" id="MBL3580436.1"/>
    </source>
</evidence>
<keyword evidence="3" id="KW-0238">DNA-binding</keyword>
<comment type="caution">
    <text evidence="6">The sequence shown here is derived from an EMBL/GenBank/DDBJ whole genome shotgun (WGS) entry which is preliminary data.</text>
</comment>
<keyword evidence="7" id="KW-1185">Reference proteome</keyword>
<dbReference type="PANTHER" id="PTHR30629:SF2">
    <property type="entry name" value="PROPHAGE INTEGRASE INTS-RELATED"/>
    <property type="match status" value="1"/>
</dbReference>